<evidence type="ECO:0000259" key="5">
    <source>
        <dbReference type="Pfam" id="PF00370"/>
    </source>
</evidence>
<evidence type="ECO:0000256" key="1">
    <source>
        <dbReference type="ARBA" id="ARBA00009156"/>
    </source>
</evidence>
<feature type="domain" description="Carbohydrate kinase FGGY C-terminal" evidence="6">
    <location>
        <begin position="262"/>
        <end position="445"/>
    </location>
</feature>
<feature type="domain" description="Carbohydrate kinase FGGY N-terminal" evidence="5">
    <location>
        <begin position="12"/>
        <end position="252"/>
    </location>
</feature>
<evidence type="ECO:0000256" key="3">
    <source>
        <dbReference type="ARBA" id="ARBA00022777"/>
    </source>
</evidence>
<dbReference type="PIRSF" id="PIRSF000538">
    <property type="entry name" value="GlpK"/>
    <property type="match status" value="1"/>
</dbReference>
<dbReference type="InterPro" id="IPR018485">
    <property type="entry name" value="FGGY_C"/>
</dbReference>
<reference evidence="7 8" key="1">
    <citation type="submission" date="2019-01" db="EMBL/GenBank/DDBJ databases">
        <title>Agromyces.</title>
        <authorList>
            <person name="Li J."/>
        </authorList>
    </citation>
    <scope>NUCLEOTIDE SEQUENCE [LARGE SCALE GENOMIC DNA]</scope>
    <source>
        <strain evidence="7 8">DSM 15934</strain>
    </source>
</reference>
<evidence type="ECO:0000259" key="6">
    <source>
        <dbReference type="Pfam" id="PF02782"/>
    </source>
</evidence>
<dbReference type="InterPro" id="IPR000577">
    <property type="entry name" value="Carb_kinase_FGGY"/>
</dbReference>
<accession>A0A4Q2L311</accession>
<dbReference type="PANTHER" id="PTHR43095">
    <property type="entry name" value="SUGAR KINASE"/>
    <property type="match status" value="1"/>
</dbReference>
<dbReference type="RefSeq" id="WP_129519479.1">
    <property type="nucleotide sequence ID" value="NZ_SDPN01000004.1"/>
</dbReference>
<dbReference type="PANTHER" id="PTHR43095:SF3">
    <property type="entry name" value="L-XYLULOSE_3-KETO-L-GULONATE KINASE"/>
    <property type="match status" value="1"/>
</dbReference>
<keyword evidence="3 4" id="KW-0418">Kinase</keyword>
<sequence length="503" mass="52469">MTIATPATTATLCVDAGTTLIKAVVFDHAGRELVVTRRTTAIRSPQPGWSEQDMHEVLGAVLECVEEAARQSPLPIGALALTAQGDGAWMLDAEGRPAGNAVLWNDARAHDVIDRWTRDGVLEAAFRINGSLGNLGLPHAILAWTRENNPRALDGVAEVTTCGSWIFGSLTGTHGLHASEASVPWLDIATGTISDELLELYGLTELRSLVPAVLHDDELTRPLLPEVAERLGLPAGVSVTLAAYDVVTTAFGGGSVAPGSAFCILGTTLCTGILLDTPDTTGEPSGLTLLGGRDDAVVRAFPTLAGTGVIEWMRALLGLADAAELTTLAGESEPGASGVRVWPYFSPAGERAPFLDPTARGVIAGMSFEHTRADLARATVEGLAHVIRDCLAASGASPSELVLSGGGSASELWCRSIADITGVTTRRVDGTQVGAKGALLAALVASGRYSSLADAAEALVATSGVFEPDASRRAFFDERHDDFLATRTALAERWTAWAAEPRP</sequence>
<dbReference type="GO" id="GO:0016773">
    <property type="term" value="F:phosphotransferase activity, alcohol group as acceptor"/>
    <property type="evidence" value="ECO:0007669"/>
    <property type="project" value="InterPro"/>
</dbReference>
<protein>
    <submittedName>
        <fullName evidence="7">Carbohydrate kinase</fullName>
    </submittedName>
</protein>
<gene>
    <name evidence="7" type="ORF">ESP51_03355</name>
</gene>
<evidence type="ECO:0000256" key="2">
    <source>
        <dbReference type="ARBA" id="ARBA00022679"/>
    </source>
</evidence>
<dbReference type="InterPro" id="IPR018484">
    <property type="entry name" value="FGGY_N"/>
</dbReference>
<comment type="similarity">
    <text evidence="1 4">Belongs to the FGGY kinase family.</text>
</comment>
<dbReference type="SUPFAM" id="SSF53067">
    <property type="entry name" value="Actin-like ATPase domain"/>
    <property type="match status" value="2"/>
</dbReference>
<keyword evidence="2 4" id="KW-0808">Transferase</keyword>
<evidence type="ECO:0000313" key="8">
    <source>
        <dbReference type="Proteomes" id="UP000293865"/>
    </source>
</evidence>
<organism evidence="7 8">
    <name type="scientific">Agromyces albus</name>
    <dbReference type="NCBI Taxonomy" id="205332"/>
    <lineage>
        <taxon>Bacteria</taxon>
        <taxon>Bacillati</taxon>
        <taxon>Actinomycetota</taxon>
        <taxon>Actinomycetes</taxon>
        <taxon>Micrococcales</taxon>
        <taxon>Microbacteriaceae</taxon>
        <taxon>Agromyces</taxon>
    </lineage>
</organism>
<dbReference type="InterPro" id="IPR043129">
    <property type="entry name" value="ATPase_NBD"/>
</dbReference>
<evidence type="ECO:0000256" key="4">
    <source>
        <dbReference type="RuleBase" id="RU003733"/>
    </source>
</evidence>
<evidence type="ECO:0000313" key="7">
    <source>
        <dbReference type="EMBL" id="RXZ72515.1"/>
    </source>
</evidence>
<dbReference type="AlphaFoldDB" id="A0A4Q2L311"/>
<dbReference type="Pfam" id="PF02782">
    <property type="entry name" value="FGGY_C"/>
    <property type="match status" value="1"/>
</dbReference>
<name>A0A4Q2L311_9MICO</name>
<dbReference type="InterPro" id="IPR050406">
    <property type="entry name" value="FGGY_Carb_Kinase"/>
</dbReference>
<dbReference type="GO" id="GO:0005975">
    <property type="term" value="P:carbohydrate metabolic process"/>
    <property type="evidence" value="ECO:0007669"/>
    <property type="project" value="InterPro"/>
</dbReference>
<dbReference type="GO" id="GO:0016301">
    <property type="term" value="F:kinase activity"/>
    <property type="evidence" value="ECO:0007669"/>
    <property type="project" value="UniProtKB-KW"/>
</dbReference>
<comment type="caution">
    <text evidence="7">The sequence shown here is derived from an EMBL/GenBank/DDBJ whole genome shotgun (WGS) entry which is preliminary data.</text>
</comment>
<dbReference type="Proteomes" id="UP000293865">
    <property type="component" value="Unassembled WGS sequence"/>
</dbReference>
<keyword evidence="8" id="KW-1185">Reference proteome</keyword>
<dbReference type="InterPro" id="IPR018483">
    <property type="entry name" value="Carb_kinase_FGGY_CS"/>
</dbReference>
<dbReference type="PROSITE" id="PS00445">
    <property type="entry name" value="FGGY_KINASES_2"/>
    <property type="match status" value="1"/>
</dbReference>
<dbReference type="EMBL" id="SDPN01000004">
    <property type="protein sequence ID" value="RXZ72515.1"/>
    <property type="molecule type" value="Genomic_DNA"/>
</dbReference>
<dbReference type="OrthoDB" id="9782710at2"/>
<proteinExistence type="inferred from homology"/>
<dbReference type="Gene3D" id="3.30.420.40">
    <property type="match status" value="2"/>
</dbReference>
<dbReference type="Pfam" id="PF00370">
    <property type="entry name" value="FGGY_N"/>
    <property type="match status" value="1"/>
</dbReference>